<protein>
    <submittedName>
        <fullName evidence="1">Uncharacterized protein</fullName>
    </submittedName>
</protein>
<dbReference type="GeneID" id="9940285"/>
<gene>
    <name evidence="1" type="ORF">LOAG_02899</name>
</gene>
<accession>A0A1S0U5V1</accession>
<dbReference type="OrthoDB" id="10589803at2759"/>
<dbReference type="InParanoid" id="A0A1S0U5V1"/>
<evidence type="ECO:0000313" key="1">
    <source>
        <dbReference type="EMBL" id="EFO25591.1"/>
    </source>
</evidence>
<name>A0A1S0U5V1_LOALO</name>
<dbReference type="EMBL" id="JH712155">
    <property type="protein sequence ID" value="EFO25591.1"/>
    <property type="molecule type" value="Genomic_DNA"/>
</dbReference>
<dbReference type="CTD" id="9940285"/>
<dbReference type="RefSeq" id="XP_003138484.1">
    <property type="nucleotide sequence ID" value="XM_003138436.2"/>
</dbReference>
<dbReference type="AlphaFoldDB" id="A0A1S0U5V1"/>
<proteinExistence type="predicted"/>
<organism evidence="1">
    <name type="scientific">Loa loa</name>
    <name type="common">Eye worm</name>
    <name type="synonym">Filaria loa</name>
    <dbReference type="NCBI Taxonomy" id="7209"/>
    <lineage>
        <taxon>Eukaryota</taxon>
        <taxon>Metazoa</taxon>
        <taxon>Ecdysozoa</taxon>
        <taxon>Nematoda</taxon>
        <taxon>Chromadorea</taxon>
        <taxon>Rhabditida</taxon>
        <taxon>Spirurina</taxon>
        <taxon>Spiruromorpha</taxon>
        <taxon>Filarioidea</taxon>
        <taxon>Onchocercidae</taxon>
        <taxon>Loa</taxon>
    </lineage>
</organism>
<reference evidence="1" key="1">
    <citation type="submission" date="2012-04" db="EMBL/GenBank/DDBJ databases">
        <title>The Genome Sequence of Loa loa.</title>
        <authorList>
            <consortium name="The Broad Institute Genome Sequencing Platform"/>
            <consortium name="Broad Institute Genome Sequencing Center for Infectious Disease"/>
            <person name="Nutman T.B."/>
            <person name="Fink D.L."/>
            <person name="Russ C."/>
            <person name="Young S."/>
            <person name="Zeng Q."/>
            <person name="Gargeya S."/>
            <person name="Alvarado L."/>
            <person name="Berlin A."/>
            <person name="Chapman S.B."/>
            <person name="Chen Z."/>
            <person name="Freedman E."/>
            <person name="Gellesch M."/>
            <person name="Goldberg J."/>
            <person name="Griggs A."/>
            <person name="Gujja S."/>
            <person name="Heilman E.R."/>
            <person name="Heiman D."/>
            <person name="Howarth C."/>
            <person name="Mehta T."/>
            <person name="Neiman D."/>
            <person name="Pearson M."/>
            <person name="Roberts A."/>
            <person name="Saif S."/>
            <person name="Shea T."/>
            <person name="Shenoy N."/>
            <person name="Sisk P."/>
            <person name="Stolte C."/>
            <person name="Sykes S."/>
            <person name="White J."/>
            <person name="Yandava C."/>
            <person name="Haas B."/>
            <person name="Henn M.R."/>
            <person name="Nusbaum C."/>
            <person name="Birren B."/>
        </authorList>
    </citation>
    <scope>NUCLEOTIDE SEQUENCE [LARGE SCALE GENOMIC DNA]</scope>
</reference>
<sequence length="120" mass="13111">MTGKEKSYQDEGRSFATSKRCLRYVFAKFTQTDECSTSNLKSCNIQLVFQSESLQNQSILRGYGASSVLIISLGISSRWSEQDGWGFVITGQCSGQQARGAVRRRKLASVVVGMIGGEGV</sequence>
<dbReference type="KEGG" id="loa:LOAG_02899"/>